<protein>
    <submittedName>
        <fullName evidence="1">4274_t:CDS:1</fullName>
    </submittedName>
</protein>
<evidence type="ECO:0000313" key="1">
    <source>
        <dbReference type="EMBL" id="CAG8715440.1"/>
    </source>
</evidence>
<sequence length="129" mass="14641">GAFFHPGDTLPVLKKQLDEIKDTTYCFDNESFRFLAAHIINCTPHKIIVTISLNNARQIVMILYKPLAEVIPNVQENIAQIEKLKKEIQSSDITAEGLKNKLICKKSVVDNTIGSCHVKWKMLNAFMQK</sequence>
<reference evidence="1" key="1">
    <citation type="submission" date="2021-06" db="EMBL/GenBank/DDBJ databases">
        <authorList>
            <person name="Kallberg Y."/>
            <person name="Tangrot J."/>
            <person name="Rosling A."/>
        </authorList>
    </citation>
    <scope>NUCLEOTIDE SEQUENCE</scope>
    <source>
        <strain evidence="1">IL203A</strain>
    </source>
</reference>
<feature type="non-terminal residue" evidence="1">
    <location>
        <position position="129"/>
    </location>
</feature>
<dbReference type="Proteomes" id="UP000789702">
    <property type="component" value="Unassembled WGS sequence"/>
</dbReference>
<gene>
    <name evidence="1" type="ORF">DHETER_LOCUS12514</name>
</gene>
<dbReference type="EMBL" id="CAJVPU010030905">
    <property type="protein sequence ID" value="CAG8715440.1"/>
    <property type="molecule type" value="Genomic_DNA"/>
</dbReference>
<evidence type="ECO:0000313" key="2">
    <source>
        <dbReference type="Proteomes" id="UP000789702"/>
    </source>
</evidence>
<proteinExistence type="predicted"/>
<feature type="non-terminal residue" evidence="1">
    <location>
        <position position="1"/>
    </location>
</feature>
<organism evidence="1 2">
    <name type="scientific">Dentiscutata heterogama</name>
    <dbReference type="NCBI Taxonomy" id="1316150"/>
    <lineage>
        <taxon>Eukaryota</taxon>
        <taxon>Fungi</taxon>
        <taxon>Fungi incertae sedis</taxon>
        <taxon>Mucoromycota</taxon>
        <taxon>Glomeromycotina</taxon>
        <taxon>Glomeromycetes</taxon>
        <taxon>Diversisporales</taxon>
        <taxon>Gigasporaceae</taxon>
        <taxon>Dentiscutata</taxon>
    </lineage>
</organism>
<comment type="caution">
    <text evidence="1">The sequence shown here is derived from an EMBL/GenBank/DDBJ whole genome shotgun (WGS) entry which is preliminary data.</text>
</comment>
<accession>A0ACA9PL59</accession>
<name>A0ACA9PL59_9GLOM</name>
<keyword evidence="2" id="KW-1185">Reference proteome</keyword>